<dbReference type="Proteomes" id="UP001176468">
    <property type="component" value="Unassembled WGS sequence"/>
</dbReference>
<gene>
    <name evidence="1" type="ORF">Q5H94_01850</name>
</gene>
<protein>
    <submittedName>
        <fullName evidence="1">Uncharacterized protein</fullName>
    </submittedName>
</protein>
<evidence type="ECO:0000313" key="2">
    <source>
        <dbReference type="Proteomes" id="UP001176468"/>
    </source>
</evidence>
<sequence>MPKTMIERVAREICKLEWRDPDEVCIGEGHASGQTWLGWQVYVAESRAIIEAMREPTEGMRSAWLGSGRESVTAARDWNAMIDAALAEKPGFDPTR</sequence>
<comment type="caution">
    <text evidence="1">The sequence shown here is derived from an EMBL/GenBank/DDBJ whole genome shotgun (WGS) entry which is preliminary data.</text>
</comment>
<name>A0ABT8ZX49_9SPHN</name>
<dbReference type="EMBL" id="JAUQSZ010000001">
    <property type="protein sequence ID" value="MDO7841057.1"/>
    <property type="molecule type" value="Genomic_DNA"/>
</dbReference>
<proteinExistence type="predicted"/>
<organism evidence="1 2">
    <name type="scientific">Sphingomonas immobilis</name>
    <dbReference type="NCBI Taxonomy" id="3063997"/>
    <lineage>
        <taxon>Bacteria</taxon>
        <taxon>Pseudomonadati</taxon>
        <taxon>Pseudomonadota</taxon>
        <taxon>Alphaproteobacteria</taxon>
        <taxon>Sphingomonadales</taxon>
        <taxon>Sphingomonadaceae</taxon>
        <taxon>Sphingomonas</taxon>
    </lineage>
</organism>
<keyword evidence="2" id="KW-1185">Reference proteome</keyword>
<evidence type="ECO:0000313" key="1">
    <source>
        <dbReference type="EMBL" id="MDO7841057.1"/>
    </source>
</evidence>
<accession>A0ABT8ZX49</accession>
<dbReference type="RefSeq" id="WP_304559454.1">
    <property type="nucleotide sequence ID" value="NZ_JAUQSZ010000001.1"/>
</dbReference>
<reference evidence="1" key="1">
    <citation type="submission" date="2023-07" db="EMBL/GenBank/DDBJ databases">
        <authorList>
            <person name="Kim M.K."/>
        </authorList>
    </citation>
    <scope>NUCLEOTIDE SEQUENCE</scope>
    <source>
        <strain evidence="1">CA1-15</strain>
    </source>
</reference>